<evidence type="ECO:0000256" key="1">
    <source>
        <dbReference type="SAM" id="MobiDB-lite"/>
    </source>
</evidence>
<organism evidence="2">
    <name type="scientific">Aegilops tauschii</name>
    <name type="common">Tausch's goatgrass</name>
    <name type="synonym">Aegilops squarrosa</name>
    <dbReference type="NCBI Taxonomy" id="37682"/>
    <lineage>
        <taxon>Eukaryota</taxon>
        <taxon>Viridiplantae</taxon>
        <taxon>Streptophyta</taxon>
        <taxon>Embryophyta</taxon>
        <taxon>Tracheophyta</taxon>
        <taxon>Spermatophyta</taxon>
        <taxon>Magnoliopsida</taxon>
        <taxon>Liliopsida</taxon>
        <taxon>Poales</taxon>
        <taxon>Poaceae</taxon>
        <taxon>BOP clade</taxon>
        <taxon>Pooideae</taxon>
        <taxon>Triticodae</taxon>
        <taxon>Triticeae</taxon>
        <taxon>Triticinae</taxon>
        <taxon>Aegilops</taxon>
    </lineage>
</organism>
<evidence type="ECO:0000313" key="2">
    <source>
        <dbReference type="EnsemblPlants" id="EMT32004"/>
    </source>
</evidence>
<dbReference type="EnsemblPlants" id="EMT32004">
    <property type="protein sequence ID" value="EMT32004"/>
    <property type="gene ID" value="F775_44031"/>
</dbReference>
<dbReference type="AlphaFoldDB" id="M8CC89"/>
<proteinExistence type="predicted"/>
<name>M8CC89_AEGTA</name>
<reference evidence="2" key="1">
    <citation type="submission" date="2015-06" db="UniProtKB">
        <authorList>
            <consortium name="EnsemblPlants"/>
        </authorList>
    </citation>
    <scope>IDENTIFICATION</scope>
</reference>
<feature type="region of interest" description="Disordered" evidence="1">
    <location>
        <begin position="1"/>
        <end position="43"/>
    </location>
</feature>
<accession>M8CC89</accession>
<sequence length="80" mass="8216">MGGGTDALKKKVPPPPAMPYHRRSSSSLELPHPTPRTCSTTTPNIRDGKVSCFDGRESPAAAGCPFGSNAAPSAVGIPMP</sequence>
<protein>
    <submittedName>
        <fullName evidence="2">Uncharacterized protein</fullName>
    </submittedName>
</protein>